<evidence type="ECO:0000313" key="2">
    <source>
        <dbReference type="Proteomes" id="UP000093000"/>
    </source>
</evidence>
<organism evidence="1 2">
    <name type="scientific">Choanephora cucurbitarum</name>
    <dbReference type="NCBI Taxonomy" id="101091"/>
    <lineage>
        <taxon>Eukaryota</taxon>
        <taxon>Fungi</taxon>
        <taxon>Fungi incertae sedis</taxon>
        <taxon>Mucoromycota</taxon>
        <taxon>Mucoromycotina</taxon>
        <taxon>Mucoromycetes</taxon>
        <taxon>Mucorales</taxon>
        <taxon>Mucorineae</taxon>
        <taxon>Choanephoraceae</taxon>
        <taxon>Choanephoroideae</taxon>
        <taxon>Choanephora</taxon>
    </lineage>
</organism>
<dbReference type="EMBL" id="LUGH01000631">
    <property type="protein sequence ID" value="OBZ83612.1"/>
    <property type="molecule type" value="Genomic_DNA"/>
</dbReference>
<proteinExistence type="predicted"/>
<sequence length="89" mass="10452">MYRQLECVSQFYRVMFLNEPTQVTIYWFLARSQAMLSSSKLRVKPLISFVAVSFSSFFELNKTFSINIVVLSSVKRFGDEQFLHLEKTP</sequence>
<dbReference type="InParanoid" id="A0A1C7N3D0"/>
<accession>A0A1C7N3D0</accession>
<dbReference type="AlphaFoldDB" id="A0A1C7N3D0"/>
<keyword evidence="2" id="KW-1185">Reference proteome</keyword>
<comment type="caution">
    <text evidence="1">The sequence shown here is derived from an EMBL/GenBank/DDBJ whole genome shotgun (WGS) entry which is preliminary data.</text>
</comment>
<reference evidence="1 2" key="1">
    <citation type="submission" date="2016-03" db="EMBL/GenBank/DDBJ databases">
        <title>Choanephora cucurbitarum.</title>
        <authorList>
            <person name="Min B."/>
            <person name="Park H."/>
            <person name="Park J.-H."/>
            <person name="Shin H.-D."/>
            <person name="Choi I.-G."/>
        </authorList>
    </citation>
    <scope>NUCLEOTIDE SEQUENCE [LARGE SCALE GENOMIC DNA]</scope>
    <source>
        <strain evidence="1 2">KUS-F28377</strain>
    </source>
</reference>
<dbReference type="Proteomes" id="UP000093000">
    <property type="component" value="Unassembled WGS sequence"/>
</dbReference>
<evidence type="ECO:0000313" key="1">
    <source>
        <dbReference type="EMBL" id="OBZ83612.1"/>
    </source>
</evidence>
<name>A0A1C7N3D0_9FUNG</name>
<protein>
    <submittedName>
        <fullName evidence="1">Uncharacterized protein</fullName>
    </submittedName>
</protein>
<gene>
    <name evidence="1" type="ORF">A0J61_08330</name>
</gene>